<gene>
    <name evidence="1" type="ORF">GTP27_18345</name>
</gene>
<dbReference type="Proteomes" id="UP000478090">
    <property type="component" value="Unassembled WGS sequence"/>
</dbReference>
<evidence type="ECO:0000313" key="1">
    <source>
        <dbReference type="EMBL" id="MYM41280.1"/>
    </source>
</evidence>
<evidence type="ECO:0000313" key="2">
    <source>
        <dbReference type="Proteomes" id="UP000478090"/>
    </source>
</evidence>
<dbReference type="InterPro" id="IPR021393">
    <property type="entry name" value="DUF3034"/>
</dbReference>
<keyword evidence="2" id="KW-1185">Reference proteome</keyword>
<organism evidence="1 2">
    <name type="scientific">Duganella qianjiadongensis</name>
    <dbReference type="NCBI Taxonomy" id="2692176"/>
    <lineage>
        <taxon>Bacteria</taxon>
        <taxon>Pseudomonadati</taxon>
        <taxon>Pseudomonadota</taxon>
        <taxon>Betaproteobacteria</taxon>
        <taxon>Burkholderiales</taxon>
        <taxon>Oxalobacteraceae</taxon>
        <taxon>Telluria group</taxon>
        <taxon>Duganella</taxon>
    </lineage>
</organism>
<name>A0ABW9VQQ7_9BURK</name>
<dbReference type="EMBL" id="WWCM01000015">
    <property type="protein sequence ID" value="MYM41280.1"/>
    <property type="molecule type" value="Genomic_DNA"/>
</dbReference>
<protein>
    <submittedName>
        <fullName evidence="1">DUF3034 family protein</fullName>
    </submittedName>
</protein>
<comment type="caution">
    <text evidence="1">The sequence shown here is derived from an EMBL/GenBank/DDBJ whole genome shotgun (WGS) entry which is preliminary data.</text>
</comment>
<accession>A0ABW9VQQ7</accession>
<dbReference type="Pfam" id="PF11231">
    <property type="entry name" value="DUF3034"/>
    <property type="match status" value="1"/>
</dbReference>
<reference evidence="1 2" key="1">
    <citation type="submission" date="2019-12" db="EMBL/GenBank/DDBJ databases">
        <title>Novel species isolated from a subtropical stream in China.</title>
        <authorList>
            <person name="Lu H."/>
        </authorList>
    </citation>
    <scope>NUCLEOTIDE SEQUENCE [LARGE SCALE GENOMIC DNA]</scope>
    <source>
        <strain evidence="1 2">CY13W</strain>
    </source>
</reference>
<sequence length="317" mass="34252">MFNALAENLQLAMQQQGVPNSAANRLVARLAPMQRDIVTARATPAAPDRGKLLATGGVSTVEGAAGGGIVPWALISGYGSRDSWGANAYYTYLGTQDYQLASYGVVVGIADRLEISLADQQLRGSLAPLDRLAIRQQIFGLKVKLAGDVVYDQDSLMPQVAAGILYKRHQRLGGLDALGVSRVQQLGASDDHGYDYYLAATKLVLEHSLLLNATVRATRANQMGLLGLGGDQGTRTRLMPELSVAYLADRKLAIGAEYRRKPHNLGLDHEKAYYDVFAAWFPNKNLSLTLAYAVLGDITVFNPKRQRGAYLSVQAGF</sequence>
<proteinExistence type="predicted"/>